<dbReference type="InterPro" id="IPR035906">
    <property type="entry name" value="MetI-like_sf"/>
</dbReference>
<dbReference type="PROSITE" id="PS50928">
    <property type="entry name" value="ABC_TM1"/>
    <property type="match status" value="1"/>
</dbReference>
<feature type="transmembrane region" description="Helical" evidence="10">
    <location>
        <begin position="147"/>
        <end position="167"/>
    </location>
</feature>
<dbReference type="PANTHER" id="PTHR30614">
    <property type="entry name" value="MEMBRANE COMPONENT OF AMINO ACID ABC TRANSPORTER"/>
    <property type="match status" value="1"/>
</dbReference>
<keyword evidence="7" id="KW-0029">Amino-acid transport</keyword>
<feature type="transmembrane region" description="Helical" evidence="10">
    <location>
        <begin position="86"/>
        <end position="102"/>
    </location>
</feature>
<dbReference type="EMBL" id="BMDZ01000042">
    <property type="protein sequence ID" value="GGB49571.1"/>
    <property type="molecule type" value="Genomic_DNA"/>
</dbReference>
<proteinExistence type="inferred from homology"/>
<dbReference type="InterPro" id="IPR010065">
    <property type="entry name" value="AA_ABC_transptr_permease_3TM"/>
</dbReference>
<comment type="subcellular location">
    <subcellularLocation>
        <location evidence="2">Cell inner membrane</location>
        <topology evidence="2">Multi-pass membrane protein</topology>
    </subcellularLocation>
    <subcellularLocation>
        <location evidence="10">Cell membrane</location>
        <topology evidence="10">Multi-pass membrane protein</topology>
    </subcellularLocation>
</comment>
<evidence type="ECO:0000256" key="4">
    <source>
        <dbReference type="ARBA" id="ARBA00022448"/>
    </source>
</evidence>
<dbReference type="InterPro" id="IPR000515">
    <property type="entry name" value="MetI-like"/>
</dbReference>
<evidence type="ECO:0000256" key="8">
    <source>
        <dbReference type="ARBA" id="ARBA00022989"/>
    </source>
</evidence>
<dbReference type="Pfam" id="PF00528">
    <property type="entry name" value="BPD_transp_1"/>
    <property type="match status" value="1"/>
</dbReference>
<gene>
    <name evidence="12" type="ORF">GCM10011505_33340</name>
</gene>
<evidence type="ECO:0000256" key="9">
    <source>
        <dbReference type="ARBA" id="ARBA00023136"/>
    </source>
</evidence>
<keyword evidence="4 10" id="KW-0813">Transport</keyword>
<evidence type="ECO:0000256" key="10">
    <source>
        <dbReference type="RuleBase" id="RU363032"/>
    </source>
</evidence>
<keyword evidence="8 10" id="KW-1133">Transmembrane helix</keyword>
<accession>A0ABQ1IRW2</accession>
<keyword evidence="5" id="KW-1003">Cell membrane</keyword>
<dbReference type="Proteomes" id="UP000603352">
    <property type="component" value="Unassembled WGS sequence"/>
</dbReference>
<feature type="transmembrane region" description="Helical" evidence="10">
    <location>
        <begin position="187"/>
        <end position="208"/>
    </location>
</feature>
<evidence type="ECO:0000256" key="2">
    <source>
        <dbReference type="ARBA" id="ARBA00004429"/>
    </source>
</evidence>
<comment type="similarity">
    <text evidence="3">Belongs to the binding-protein-dependent transport system permease family. HisMQ subfamily.</text>
</comment>
<dbReference type="SUPFAM" id="SSF161098">
    <property type="entry name" value="MetI-like"/>
    <property type="match status" value="1"/>
</dbReference>
<dbReference type="RefSeq" id="WP_188579885.1">
    <property type="nucleotide sequence ID" value="NZ_BMDZ01000042.1"/>
</dbReference>
<evidence type="ECO:0000256" key="1">
    <source>
        <dbReference type="ARBA" id="ARBA00003159"/>
    </source>
</evidence>
<feature type="transmembrane region" description="Helical" evidence="10">
    <location>
        <begin position="16"/>
        <end position="37"/>
    </location>
</feature>
<name>A0ABQ1IRW2_9PROT</name>
<sequence>MDVDLMIRVFPYFAEAAWTTVQISVLALALGLVMAALGSAARLSRWAGLRFLGTAYVSLFRGTPCLIQLFVLYFGGPQIGINLDPFVAGVIGLGVNIGAYMTESIRGAILAVARGQVEAARSLGIGRRQTMAHVVLPQAARLMIRPLGVNAVALIKGSALVSAISLVELTYTAQRYIGSTYKPFEMFAIAALFYMVVIYGALRLIAWLDRRYAID</sequence>
<dbReference type="PANTHER" id="PTHR30614:SF20">
    <property type="entry name" value="GLUTAMINE TRANSPORT SYSTEM PERMEASE PROTEIN GLNP"/>
    <property type="match status" value="1"/>
</dbReference>
<dbReference type="NCBIfam" id="TIGR01726">
    <property type="entry name" value="HEQRo_perm_3TM"/>
    <property type="match status" value="1"/>
</dbReference>
<feature type="domain" description="ABC transmembrane type-1" evidence="11">
    <location>
        <begin position="17"/>
        <end position="205"/>
    </location>
</feature>
<feature type="transmembrane region" description="Helical" evidence="10">
    <location>
        <begin position="49"/>
        <end position="74"/>
    </location>
</feature>
<keyword evidence="9 10" id="KW-0472">Membrane</keyword>
<evidence type="ECO:0000256" key="7">
    <source>
        <dbReference type="ARBA" id="ARBA00022970"/>
    </source>
</evidence>
<keyword evidence="6 10" id="KW-0812">Transmembrane</keyword>
<reference evidence="13" key="1">
    <citation type="journal article" date="2019" name="Int. J. Syst. Evol. Microbiol.">
        <title>The Global Catalogue of Microorganisms (GCM) 10K type strain sequencing project: providing services to taxonomists for standard genome sequencing and annotation.</title>
        <authorList>
            <consortium name="The Broad Institute Genomics Platform"/>
            <consortium name="The Broad Institute Genome Sequencing Center for Infectious Disease"/>
            <person name="Wu L."/>
            <person name="Ma J."/>
        </authorList>
    </citation>
    <scope>NUCLEOTIDE SEQUENCE [LARGE SCALE GENOMIC DNA]</scope>
    <source>
        <strain evidence="13">CGMCC 1.10188</strain>
    </source>
</reference>
<comment type="function">
    <text evidence="1">Part of the binding-protein-dependent transport system for glutamine; probably responsible for the translocation of the substrate across the membrane.</text>
</comment>
<evidence type="ECO:0000313" key="12">
    <source>
        <dbReference type="EMBL" id="GGB49571.1"/>
    </source>
</evidence>
<dbReference type="CDD" id="cd06261">
    <property type="entry name" value="TM_PBP2"/>
    <property type="match status" value="1"/>
</dbReference>
<evidence type="ECO:0000313" key="13">
    <source>
        <dbReference type="Proteomes" id="UP000603352"/>
    </source>
</evidence>
<organism evidence="12 13">
    <name type="scientific">Tistrella bauzanensis</name>
    <dbReference type="NCBI Taxonomy" id="657419"/>
    <lineage>
        <taxon>Bacteria</taxon>
        <taxon>Pseudomonadati</taxon>
        <taxon>Pseudomonadota</taxon>
        <taxon>Alphaproteobacteria</taxon>
        <taxon>Geminicoccales</taxon>
        <taxon>Geminicoccaceae</taxon>
        <taxon>Tistrella</taxon>
    </lineage>
</organism>
<protein>
    <submittedName>
        <fullName evidence="12">Nickel transporter</fullName>
    </submittedName>
</protein>
<evidence type="ECO:0000256" key="5">
    <source>
        <dbReference type="ARBA" id="ARBA00022475"/>
    </source>
</evidence>
<evidence type="ECO:0000256" key="3">
    <source>
        <dbReference type="ARBA" id="ARBA00010072"/>
    </source>
</evidence>
<dbReference type="InterPro" id="IPR043429">
    <property type="entry name" value="ArtM/GltK/GlnP/TcyL/YhdX-like"/>
</dbReference>
<dbReference type="Gene3D" id="1.10.3720.10">
    <property type="entry name" value="MetI-like"/>
    <property type="match status" value="1"/>
</dbReference>
<keyword evidence="13" id="KW-1185">Reference proteome</keyword>
<evidence type="ECO:0000256" key="6">
    <source>
        <dbReference type="ARBA" id="ARBA00022692"/>
    </source>
</evidence>
<evidence type="ECO:0000259" key="11">
    <source>
        <dbReference type="PROSITE" id="PS50928"/>
    </source>
</evidence>
<comment type="caution">
    <text evidence="12">The sequence shown here is derived from an EMBL/GenBank/DDBJ whole genome shotgun (WGS) entry which is preliminary data.</text>
</comment>